<protein>
    <submittedName>
        <fullName evidence="2">Uncharacterized protein</fullName>
    </submittedName>
</protein>
<evidence type="ECO:0000313" key="3">
    <source>
        <dbReference type="Proteomes" id="UP001331761"/>
    </source>
</evidence>
<keyword evidence="3" id="KW-1185">Reference proteome</keyword>
<dbReference type="Proteomes" id="UP001331761">
    <property type="component" value="Unassembled WGS sequence"/>
</dbReference>
<evidence type="ECO:0000256" key="1">
    <source>
        <dbReference type="SAM" id="Phobius"/>
    </source>
</evidence>
<keyword evidence="1" id="KW-0812">Transmembrane</keyword>
<keyword evidence="1" id="KW-0472">Membrane</keyword>
<feature type="transmembrane region" description="Helical" evidence="1">
    <location>
        <begin position="49"/>
        <end position="73"/>
    </location>
</feature>
<proteinExistence type="predicted"/>
<organism evidence="2 3">
    <name type="scientific">Trichostrongylus colubriformis</name>
    <name type="common">Black scour worm</name>
    <dbReference type="NCBI Taxonomy" id="6319"/>
    <lineage>
        <taxon>Eukaryota</taxon>
        <taxon>Metazoa</taxon>
        <taxon>Ecdysozoa</taxon>
        <taxon>Nematoda</taxon>
        <taxon>Chromadorea</taxon>
        <taxon>Rhabditida</taxon>
        <taxon>Rhabditina</taxon>
        <taxon>Rhabditomorpha</taxon>
        <taxon>Strongyloidea</taxon>
        <taxon>Trichostrongylidae</taxon>
        <taxon>Trichostrongylus</taxon>
    </lineage>
</organism>
<dbReference type="AlphaFoldDB" id="A0AAN8IYY6"/>
<evidence type="ECO:0000313" key="2">
    <source>
        <dbReference type="EMBL" id="KAK5986822.1"/>
    </source>
</evidence>
<accession>A0AAN8IYY6</accession>
<dbReference type="EMBL" id="WIXE01000172">
    <property type="protein sequence ID" value="KAK5986822.1"/>
    <property type="molecule type" value="Genomic_DNA"/>
</dbReference>
<name>A0AAN8IYY6_TRICO</name>
<reference evidence="2 3" key="1">
    <citation type="submission" date="2019-10" db="EMBL/GenBank/DDBJ databases">
        <title>Assembly and Annotation for the nematode Trichostrongylus colubriformis.</title>
        <authorList>
            <person name="Martin J."/>
        </authorList>
    </citation>
    <scope>NUCLEOTIDE SEQUENCE [LARGE SCALE GENOMIC DNA]</scope>
    <source>
        <strain evidence="2">G859</strain>
        <tissue evidence="2">Whole worm</tissue>
    </source>
</reference>
<gene>
    <name evidence="2" type="ORF">GCK32_016865</name>
</gene>
<sequence>MISFAAWPTETDIELYMNFAHDINLRRNNAFLVATLKKTRTFYGVIQSYTLLAATIGIFLLLVASMAAIVFCARRIAVAVRENGCAGTRRLNMQLHKLLFAQVRYIIG</sequence>
<comment type="caution">
    <text evidence="2">The sequence shown here is derived from an EMBL/GenBank/DDBJ whole genome shotgun (WGS) entry which is preliminary data.</text>
</comment>
<keyword evidence="1" id="KW-1133">Transmembrane helix</keyword>